<organism evidence="3 4">
    <name type="scientific">Paractinoplanes durhamensis</name>
    <dbReference type="NCBI Taxonomy" id="113563"/>
    <lineage>
        <taxon>Bacteria</taxon>
        <taxon>Bacillati</taxon>
        <taxon>Actinomycetota</taxon>
        <taxon>Actinomycetes</taxon>
        <taxon>Micromonosporales</taxon>
        <taxon>Micromonosporaceae</taxon>
        <taxon>Paractinoplanes</taxon>
    </lineage>
</organism>
<comment type="caution">
    <text evidence="3">The sequence shown here is derived from an EMBL/GenBank/DDBJ whole genome shotgun (WGS) entry which is preliminary data.</text>
</comment>
<gene>
    <name evidence="3" type="ORF">Adu01nite_28980</name>
</gene>
<reference evidence="3 4" key="1">
    <citation type="submission" date="2021-01" db="EMBL/GenBank/DDBJ databases">
        <title>Whole genome shotgun sequence of Actinoplanes durhamensis NBRC 14914.</title>
        <authorList>
            <person name="Komaki H."/>
            <person name="Tamura T."/>
        </authorList>
    </citation>
    <scope>NUCLEOTIDE SEQUENCE [LARGE SCALE GENOMIC DNA]</scope>
    <source>
        <strain evidence="3 4">NBRC 14914</strain>
    </source>
</reference>
<dbReference type="EMBL" id="BOML01000022">
    <property type="protein sequence ID" value="GIE01548.1"/>
    <property type="molecule type" value="Genomic_DNA"/>
</dbReference>
<feature type="region of interest" description="Disordered" evidence="1">
    <location>
        <begin position="1"/>
        <end position="38"/>
    </location>
</feature>
<sequence length="72" mass="7229">MAIRSTPGPGGFGPSPAFGHGRAGITLDPARTTPHPGVHNGAATGAHLGWWVALVVAAALLTVVVAAVRTRR</sequence>
<accession>A0ABQ3YVE6</accession>
<evidence type="ECO:0000313" key="4">
    <source>
        <dbReference type="Proteomes" id="UP000637628"/>
    </source>
</evidence>
<evidence type="ECO:0000256" key="2">
    <source>
        <dbReference type="SAM" id="Phobius"/>
    </source>
</evidence>
<feature type="transmembrane region" description="Helical" evidence="2">
    <location>
        <begin position="48"/>
        <end position="68"/>
    </location>
</feature>
<dbReference type="RefSeq" id="WP_203727263.1">
    <property type="nucleotide sequence ID" value="NZ_BAAATX010000017.1"/>
</dbReference>
<name>A0ABQ3YVE6_9ACTN</name>
<evidence type="ECO:0000313" key="3">
    <source>
        <dbReference type="EMBL" id="GIE01548.1"/>
    </source>
</evidence>
<dbReference type="Proteomes" id="UP000637628">
    <property type="component" value="Unassembled WGS sequence"/>
</dbReference>
<evidence type="ECO:0000256" key="1">
    <source>
        <dbReference type="SAM" id="MobiDB-lite"/>
    </source>
</evidence>
<keyword evidence="2" id="KW-0472">Membrane</keyword>
<protein>
    <submittedName>
        <fullName evidence="3">Uncharacterized protein</fullName>
    </submittedName>
</protein>
<keyword evidence="2" id="KW-0812">Transmembrane</keyword>
<keyword evidence="4" id="KW-1185">Reference proteome</keyword>
<keyword evidence="2" id="KW-1133">Transmembrane helix</keyword>
<proteinExistence type="predicted"/>